<dbReference type="Gene3D" id="1.10.2080.10">
    <property type="entry name" value="Insect odorant-binding protein A10/Ejaculatory bulb-specific protein 3"/>
    <property type="match status" value="1"/>
</dbReference>
<dbReference type="AlphaFoldDB" id="A0A5N4B5V0"/>
<keyword evidence="3" id="KW-1185">Reference proteome</keyword>
<dbReference type="InterPro" id="IPR036682">
    <property type="entry name" value="OS_D_A10/PebIII_sf"/>
</dbReference>
<dbReference type="FunCoup" id="A0A5N4B5V0">
    <property type="interactions" value="101"/>
</dbReference>
<protein>
    <submittedName>
        <fullName evidence="2">Uncharacterized protein</fullName>
    </submittedName>
</protein>
<dbReference type="EMBL" id="VVIM01000001">
    <property type="protein sequence ID" value="KAB0804923.1"/>
    <property type="molecule type" value="Genomic_DNA"/>
</dbReference>
<evidence type="ECO:0000313" key="3">
    <source>
        <dbReference type="Proteomes" id="UP000327044"/>
    </source>
</evidence>
<accession>A0A5N4B5V0</accession>
<name>A0A5N4B5V0_PHOPY</name>
<organism evidence="2 3">
    <name type="scientific">Photinus pyralis</name>
    <name type="common">Common eastern firefly</name>
    <name type="synonym">Lampyris pyralis</name>
    <dbReference type="NCBI Taxonomy" id="7054"/>
    <lineage>
        <taxon>Eukaryota</taxon>
        <taxon>Metazoa</taxon>
        <taxon>Ecdysozoa</taxon>
        <taxon>Arthropoda</taxon>
        <taxon>Hexapoda</taxon>
        <taxon>Insecta</taxon>
        <taxon>Pterygota</taxon>
        <taxon>Neoptera</taxon>
        <taxon>Endopterygota</taxon>
        <taxon>Coleoptera</taxon>
        <taxon>Polyphaga</taxon>
        <taxon>Elateriformia</taxon>
        <taxon>Elateroidea</taxon>
        <taxon>Lampyridae</taxon>
        <taxon>Lampyrinae</taxon>
        <taxon>Photinus</taxon>
    </lineage>
</organism>
<dbReference type="Proteomes" id="UP000327044">
    <property type="component" value="Unassembled WGS sequence"/>
</dbReference>
<dbReference type="InParanoid" id="A0A5N4B5V0"/>
<proteinExistence type="predicted"/>
<dbReference type="PROSITE" id="PS51257">
    <property type="entry name" value="PROKAR_LIPOPROTEIN"/>
    <property type="match status" value="1"/>
</dbReference>
<feature type="signal peptide" evidence="1">
    <location>
        <begin position="1"/>
        <end position="29"/>
    </location>
</feature>
<dbReference type="Pfam" id="PF03392">
    <property type="entry name" value="OS-D"/>
    <property type="match status" value="1"/>
</dbReference>
<evidence type="ECO:0000313" key="2">
    <source>
        <dbReference type="EMBL" id="KAB0804923.1"/>
    </source>
</evidence>
<comment type="caution">
    <text evidence="2">The sequence shown here is derived from an EMBL/GenBank/DDBJ whole genome shotgun (WGS) entry which is preliminary data.</text>
</comment>
<gene>
    <name evidence="2" type="ORF">PPYR_01893</name>
</gene>
<feature type="chain" id="PRO_5024359121" evidence="1">
    <location>
        <begin position="30"/>
        <end position="138"/>
    </location>
</feature>
<dbReference type="PANTHER" id="PTHR11257">
    <property type="entry name" value="CHEMOSENSORY PROTEIN-RELATED"/>
    <property type="match status" value="1"/>
</dbReference>
<sequence length="138" mass="16241">MFYRMQAKMCVLTVTIFLLTLSCIKNGFGEDTKYSTKYDNFEVDTIINSPRLLKNYVNCVTDNGPCTAEGEEMKKTLPDALASGCSKCNERQKQTSEKVIRHLMTKRKRDWERLTRKYDPKGEYKRRYEEFVKNNPKE</sequence>
<evidence type="ECO:0000256" key="1">
    <source>
        <dbReference type="SAM" id="SignalP"/>
    </source>
</evidence>
<reference evidence="2 3" key="1">
    <citation type="journal article" date="2018" name="Elife">
        <title>Firefly genomes illuminate parallel origins of bioluminescence in beetles.</title>
        <authorList>
            <person name="Fallon T.R."/>
            <person name="Lower S.E."/>
            <person name="Chang C.H."/>
            <person name="Bessho-Uehara M."/>
            <person name="Martin G.J."/>
            <person name="Bewick A.J."/>
            <person name="Behringer M."/>
            <person name="Debat H.J."/>
            <person name="Wong I."/>
            <person name="Day J.C."/>
            <person name="Suvorov A."/>
            <person name="Silva C.J."/>
            <person name="Stanger-Hall K.F."/>
            <person name="Hall D.W."/>
            <person name="Schmitz R.J."/>
            <person name="Nelson D.R."/>
            <person name="Lewis S.M."/>
            <person name="Shigenobu S."/>
            <person name="Bybee S.M."/>
            <person name="Larracuente A.M."/>
            <person name="Oba Y."/>
            <person name="Weng J.K."/>
        </authorList>
    </citation>
    <scope>NUCLEOTIDE SEQUENCE [LARGE SCALE GENOMIC DNA]</scope>
    <source>
        <strain evidence="2">1611_PpyrPB1</strain>
        <tissue evidence="2">Whole body</tissue>
    </source>
</reference>
<keyword evidence="1" id="KW-0732">Signal</keyword>
<dbReference type="InterPro" id="IPR005055">
    <property type="entry name" value="A10/PebIII"/>
</dbReference>
<dbReference type="SUPFAM" id="SSF100910">
    <property type="entry name" value="Chemosensory protein Csp2"/>
    <property type="match status" value="1"/>
</dbReference>
<dbReference type="PANTHER" id="PTHR11257:SF13">
    <property type="entry name" value="GEO07322P1"/>
    <property type="match status" value="1"/>
</dbReference>